<protein>
    <recommendedName>
        <fullName evidence="8 10">Phosphate acyltransferase</fullName>
        <ecNumber evidence="8 10">2.3.1.274</ecNumber>
    </recommendedName>
    <alternativeName>
        <fullName evidence="10">Acyl-ACP phosphotransacylase</fullName>
    </alternativeName>
    <alternativeName>
        <fullName evidence="10">Acyl-[acyl-carrier-protein]--phosphate acyltransferase</fullName>
    </alternativeName>
    <alternativeName>
        <fullName evidence="10">Phosphate-acyl-ACP acyltransferase</fullName>
    </alternativeName>
</protein>
<gene>
    <name evidence="10 11" type="primary">plsX</name>
    <name evidence="11" type="ordered locus">MARTH_orf740</name>
</gene>
<dbReference type="HAMAP" id="MF_00019">
    <property type="entry name" value="PlsX"/>
    <property type="match status" value="1"/>
</dbReference>
<keyword evidence="7 10" id="KW-1208">Phospholipid metabolism</keyword>
<dbReference type="EC" id="2.3.1.274" evidence="8 10"/>
<keyword evidence="4 10" id="KW-0808">Transferase</keyword>
<dbReference type="InterPro" id="IPR003664">
    <property type="entry name" value="FA_synthesis"/>
</dbReference>
<dbReference type="GO" id="GO:0008654">
    <property type="term" value="P:phospholipid biosynthetic process"/>
    <property type="evidence" value="ECO:0007669"/>
    <property type="project" value="UniProtKB-KW"/>
</dbReference>
<dbReference type="InterPro" id="IPR012281">
    <property type="entry name" value="Phospholipid_synth_PlsX-like"/>
</dbReference>
<keyword evidence="6 10" id="KW-0594">Phospholipid biosynthesis</keyword>
<comment type="subcellular location">
    <subcellularLocation>
        <location evidence="10">Cytoplasm</location>
    </subcellularLocation>
    <text evidence="10">Associated with the membrane possibly through PlsY.</text>
</comment>
<dbReference type="GO" id="GO:0005737">
    <property type="term" value="C:cytoplasm"/>
    <property type="evidence" value="ECO:0007669"/>
    <property type="project" value="UniProtKB-SubCell"/>
</dbReference>
<reference evidence="11 12" key="1">
    <citation type="journal article" date="2008" name="Infect. Immun.">
        <title>Genome of Mycoplasma arthritidis.</title>
        <authorList>
            <person name="Dybvig K."/>
            <person name="Zuhua C."/>
            <person name="Lao P."/>
            <person name="Jordan D.S."/>
            <person name="French C.T."/>
            <person name="Tu A.H."/>
            <person name="Loraine A.E."/>
        </authorList>
    </citation>
    <scope>NUCLEOTIDE SEQUENCE [LARGE SCALE GENOMIC DNA]</scope>
    <source>
        <strain evidence="11 12">158L3-1</strain>
    </source>
</reference>
<evidence type="ECO:0000256" key="7">
    <source>
        <dbReference type="ARBA" id="ARBA00023264"/>
    </source>
</evidence>
<evidence type="ECO:0000256" key="5">
    <source>
        <dbReference type="ARBA" id="ARBA00023098"/>
    </source>
</evidence>
<dbReference type="NCBIfam" id="TIGR00182">
    <property type="entry name" value="plsX"/>
    <property type="match status" value="1"/>
</dbReference>
<evidence type="ECO:0000256" key="8">
    <source>
        <dbReference type="ARBA" id="ARBA00024069"/>
    </source>
</evidence>
<dbReference type="GO" id="GO:0043811">
    <property type="term" value="F:phosphate:acyl-[acyl carrier protein] acyltransferase activity"/>
    <property type="evidence" value="ECO:0007669"/>
    <property type="project" value="UniProtKB-UniRule"/>
</dbReference>
<comment type="pathway">
    <text evidence="10">Lipid metabolism; phospholipid metabolism.</text>
</comment>
<dbReference type="PANTHER" id="PTHR30100:SF1">
    <property type="entry name" value="PHOSPHATE ACYLTRANSFERASE"/>
    <property type="match status" value="1"/>
</dbReference>
<organism evidence="11 12">
    <name type="scientific">Metamycoplasma arthritidis (strain 158L3-1)</name>
    <name type="common">Mycoplasma arthritidis</name>
    <dbReference type="NCBI Taxonomy" id="243272"/>
    <lineage>
        <taxon>Bacteria</taxon>
        <taxon>Bacillati</taxon>
        <taxon>Mycoplasmatota</taxon>
        <taxon>Mycoplasmoidales</taxon>
        <taxon>Metamycoplasmataceae</taxon>
        <taxon>Metamycoplasma</taxon>
    </lineage>
</organism>
<dbReference type="AlphaFoldDB" id="B3PN91"/>
<keyword evidence="5 10" id="KW-0443">Lipid metabolism</keyword>
<keyword evidence="12" id="KW-1185">Reference proteome</keyword>
<dbReference type="EMBL" id="CP001047">
    <property type="protein sequence ID" value="ACF07493.1"/>
    <property type="molecule type" value="Genomic_DNA"/>
</dbReference>
<keyword evidence="2 10" id="KW-0963">Cytoplasm</keyword>
<keyword evidence="3 10" id="KW-0444">Lipid biosynthesis</keyword>
<accession>B3PN91</accession>
<dbReference type="KEGG" id="mat:MARTH_orf740"/>
<comment type="subunit">
    <text evidence="9 10">Homodimer. Probably interacts with PlsY.</text>
</comment>
<dbReference type="GO" id="GO:0006633">
    <property type="term" value="P:fatty acid biosynthetic process"/>
    <property type="evidence" value="ECO:0007669"/>
    <property type="project" value="UniProtKB-UniRule"/>
</dbReference>
<dbReference type="UniPathway" id="UPA00085"/>
<dbReference type="STRING" id="243272.MARTH_orf740"/>
<dbReference type="Proteomes" id="UP000008812">
    <property type="component" value="Chromosome"/>
</dbReference>
<proteinExistence type="inferred from homology"/>
<dbReference type="HOGENOM" id="CLU_039379_1_1_14"/>
<dbReference type="SUPFAM" id="SSF53659">
    <property type="entry name" value="Isocitrate/Isopropylmalate dehydrogenase-like"/>
    <property type="match status" value="1"/>
</dbReference>
<evidence type="ECO:0000256" key="1">
    <source>
        <dbReference type="ARBA" id="ARBA00001232"/>
    </source>
</evidence>
<dbReference type="Pfam" id="PF02504">
    <property type="entry name" value="FA_synthesis"/>
    <property type="match status" value="1"/>
</dbReference>
<dbReference type="eggNOG" id="COG0416">
    <property type="taxonomic scope" value="Bacteria"/>
</dbReference>
<evidence type="ECO:0000313" key="11">
    <source>
        <dbReference type="EMBL" id="ACF07493.1"/>
    </source>
</evidence>
<comment type="catalytic activity">
    <reaction evidence="1 10">
        <text>a fatty acyl-[ACP] + phosphate = an acyl phosphate + holo-[ACP]</text>
        <dbReference type="Rhea" id="RHEA:42292"/>
        <dbReference type="Rhea" id="RHEA-COMP:9685"/>
        <dbReference type="Rhea" id="RHEA-COMP:14125"/>
        <dbReference type="ChEBI" id="CHEBI:43474"/>
        <dbReference type="ChEBI" id="CHEBI:59918"/>
        <dbReference type="ChEBI" id="CHEBI:64479"/>
        <dbReference type="ChEBI" id="CHEBI:138651"/>
        <dbReference type="EC" id="2.3.1.274"/>
    </reaction>
</comment>
<evidence type="ECO:0000256" key="3">
    <source>
        <dbReference type="ARBA" id="ARBA00022516"/>
    </source>
</evidence>
<evidence type="ECO:0000256" key="6">
    <source>
        <dbReference type="ARBA" id="ARBA00023209"/>
    </source>
</evidence>
<evidence type="ECO:0000256" key="10">
    <source>
        <dbReference type="HAMAP-Rule" id="MF_00019"/>
    </source>
</evidence>
<evidence type="ECO:0000313" key="12">
    <source>
        <dbReference type="Proteomes" id="UP000008812"/>
    </source>
</evidence>
<evidence type="ECO:0000256" key="4">
    <source>
        <dbReference type="ARBA" id="ARBA00022679"/>
    </source>
</evidence>
<dbReference type="PANTHER" id="PTHR30100">
    <property type="entry name" value="FATTY ACID/PHOSPHOLIPID SYNTHESIS PROTEIN PLSX"/>
    <property type="match status" value="1"/>
</dbReference>
<dbReference type="Gene3D" id="3.40.718.10">
    <property type="entry name" value="Isopropylmalate Dehydrogenase"/>
    <property type="match status" value="1"/>
</dbReference>
<comment type="function">
    <text evidence="10">Catalyzes the reversible formation of acyl-phosphate (acyl-PO(4)) from acyl-[acyl-carrier-protein] (acyl-ACP). This enzyme utilizes acyl-ACP as fatty acyl donor, but not acyl-CoA.</text>
</comment>
<comment type="similarity">
    <text evidence="10">Belongs to the PlsX family.</text>
</comment>
<dbReference type="RefSeq" id="WP_012498450.1">
    <property type="nucleotide sequence ID" value="NC_011025.1"/>
</dbReference>
<evidence type="ECO:0000256" key="2">
    <source>
        <dbReference type="ARBA" id="ARBA00022490"/>
    </source>
</evidence>
<sequence>MDKKIIFDLLNSDGGETLAILAAKKFAHENPNYKLLLVGNQESINNIFKNNLPENIEIVHSPKLLHKTDNPREILREESSMLSAFNLLKEDKGSAILSSGDSGSFLTLSALKVNRISGVLRPSFMPIMPSTNGGHFLLTDVGANVDVKPEYLVEWAKIAVEYHKLFFKTEGKQKLAILNIGTEDYKGPEVSREANKMLMESKNSFDYIGFIEPRDIIDGKADIVISDGYAGNIFLKTMESSFLAFGKMLKSAIHKNIITKIGGLLLKKPLKAIKNKFDYHTVGGAFIIGPNKVVVKAHGSSDELAFYSALKQIKRALDENIIEKVERAIKGDE</sequence>
<evidence type="ECO:0000256" key="9">
    <source>
        <dbReference type="ARBA" id="ARBA00046608"/>
    </source>
</evidence>
<name>B3PN91_META1</name>
<dbReference type="PIRSF" id="PIRSF002465">
    <property type="entry name" value="Phsphlp_syn_PlsX"/>
    <property type="match status" value="1"/>
</dbReference>